<comment type="caution">
    <text evidence="2">The sequence shown here is derived from an EMBL/GenBank/DDBJ whole genome shotgun (WGS) entry which is preliminary data.</text>
</comment>
<sequence length="142" mass="16073">MEERKKIEQEKYSEYLGSQLKGWFLRTQHGPWVILPNPRKQEKSQRETRQPQHQANHSHNWLVGNKASTTAKPVIQTRPRHHARNTGPVLCPSATSVGSTSVSMFWCELTPSDPPLSGLAGQSDIRKLLLSIISLQATRLQN</sequence>
<protein>
    <submittedName>
        <fullName evidence="2">Uncharacterized protein</fullName>
    </submittedName>
</protein>
<evidence type="ECO:0000313" key="3">
    <source>
        <dbReference type="Proteomes" id="UP000324222"/>
    </source>
</evidence>
<feature type="region of interest" description="Disordered" evidence="1">
    <location>
        <begin position="34"/>
        <end position="66"/>
    </location>
</feature>
<dbReference type="EMBL" id="VSRR010000566">
    <property type="protein sequence ID" value="MPC17188.1"/>
    <property type="molecule type" value="Genomic_DNA"/>
</dbReference>
<keyword evidence="3" id="KW-1185">Reference proteome</keyword>
<dbReference type="Proteomes" id="UP000324222">
    <property type="component" value="Unassembled WGS sequence"/>
</dbReference>
<evidence type="ECO:0000313" key="2">
    <source>
        <dbReference type="EMBL" id="MPC17188.1"/>
    </source>
</evidence>
<evidence type="ECO:0000256" key="1">
    <source>
        <dbReference type="SAM" id="MobiDB-lite"/>
    </source>
</evidence>
<name>A0A5B7D7B0_PORTR</name>
<gene>
    <name evidence="2" type="ORF">E2C01_010037</name>
</gene>
<proteinExistence type="predicted"/>
<reference evidence="2 3" key="1">
    <citation type="submission" date="2019-05" db="EMBL/GenBank/DDBJ databases">
        <title>Another draft genome of Portunus trituberculatus and its Hox gene families provides insights of decapod evolution.</title>
        <authorList>
            <person name="Jeong J.-H."/>
            <person name="Song I."/>
            <person name="Kim S."/>
            <person name="Choi T."/>
            <person name="Kim D."/>
            <person name="Ryu S."/>
            <person name="Kim W."/>
        </authorList>
    </citation>
    <scope>NUCLEOTIDE SEQUENCE [LARGE SCALE GENOMIC DNA]</scope>
    <source>
        <tissue evidence="2">Muscle</tissue>
    </source>
</reference>
<accession>A0A5B7D7B0</accession>
<organism evidence="2 3">
    <name type="scientific">Portunus trituberculatus</name>
    <name type="common">Swimming crab</name>
    <name type="synonym">Neptunus trituberculatus</name>
    <dbReference type="NCBI Taxonomy" id="210409"/>
    <lineage>
        <taxon>Eukaryota</taxon>
        <taxon>Metazoa</taxon>
        <taxon>Ecdysozoa</taxon>
        <taxon>Arthropoda</taxon>
        <taxon>Crustacea</taxon>
        <taxon>Multicrustacea</taxon>
        <taxon>Malacostraca</taxon>
        <taxon>Eumalacostraca</taxon>
        <taxon>Eucarida</taxon>
        <taxon>Decapoda</taxon>
        <taxon>Pleocyemata</taxon>
        <taxon>Brachyura</taxon>
        <taxon>Eubrachyura</taxon>
        <taxon>Portunoidea</taxon>
        <taxon>Portunidae</taxon>
        <taxon>Portuninae</taxon>
        <taxon>Portunus</taxon>
    </lineage>
</organism>
<feature type="compositionally biased region" description="Basic and acidic residues" evidence="1">
    <location>
        <begin position="39"/>
        <end position="50"/>
    </location>
</feature>
<dbReference type="AlphaFoldDB" id="A0A5B7D7B0"/>